<keyword evidence="3 6" id="KW-0812">Transmembrane</keyword>
<organism evidence="8 9">
    <name type="scientific">Halosegnis marinus</name>
    <dbReference type="NCBI Taxonomy" id="3034023"/>
    <lineage>
        <taxon>Archaea</taxon>
        <taxon>Methanobacteriati</taxon>
        <taxon>Methanobacteriota</taxon>
        <taxon>Stenosarchaea group</taxon>
        <taxon>Halobacteria</taxon>
        <taxon>Halobacteriales</taxon>
        <taxon>Natronomonadaceae</taxon>
        <taxon>Halosegnis</taxon>
    </lineage>
</organism>
<keyword evidence="9" id="KW-1185">Reference proteome</keyword>
<gene>
    <name evidence="8" type="ORF">ACFQJ4_11285</name>
</gene>
<feature type="domain" description="Na+/H+ antiporter MnhB subunit-related protein" evidence="7">
    <location>
        <begin position="10"/>
        <end position="157"/>
    </location>
</feature>
<evidence type="ECO:0000313" key="9">
    <source>
        <dbReference type="Proteomes" id="UP001596398"/>
    </source>
</evidence>
<evidence type="ECO:0000313" key="8">
    <source>
        <dbReference type="EMBL" id="MFC7235899.1"/>
    </source>
</evidence>
<evidence type="ECO:0000256" key="4">
    <source>
        <dbReference type="ARBA" id="ARBA00022989"/>
    </source>
</evidence>
<dbReference type="PANTHER" id="PTHR33932:SF4">
    <property type="entry name" value="NA(+)_H(+) ANTIPORTER SUBUNIT B"/>
    <property type="match status" value="1"/>
</dbReference>
<comment type="subcellular location">
    <subcellularLocation>
        <location evidence="1">Cell membrane</location>
        <topology evidence="1">Multi-pass membrane protein</topology>
    </subcellularLocation>
</comment>
<evidence type="ECO:0000256" key="6">
    <source>
        <dbReference type="SAM" id="Phobius"/>
    </source>
</evidence>
<dbReference type="InterPro" id="IPR050622">
    <property type="entry name" value="CPA3_antiporter_subunitB"/>
</dbReference>
<keyword evidence="4 6" id="KW-1133">Transmembrane helix</keyword>
<feature type="transmembrane region" description="Helical" evidence="6">
    <location>
        <begin position="87"/>
        <end position="110"/>
    </location>
</feature>
<evidence type="ECO:0000256" key="5">
    <source>
        <dbReference type="ARBA" id="ARBA00023136"/>
    </source>
</evidence>
<proteinExistence type="predicted"/>
<accession>A0ABD5ZRW0</accession>
<evidence type="ECO:0000256" key="2">
    <source>
        <dbReference type="ARBA" id="ARBA00022475"/>
    </source>
</evidence>
<dbReference type="AlphaFoldDB" id="A0ABD5ZRW0"/>
<evidence type="ECO:0000256" key="3">
    <source>
        <dbReference type="ARBA" id="ARBA00022692"/>
    </source>
</evidence>
<sequence>MTTERETTVIAKTVTRVVTPFIFVVAIALLFQGHNLPGGGFIAGVLTCTGFALVYVIYGRESLRTLLGAGSEDSGVLSGLTGTYATLFAAGLSVAVLGGLAAMALGYPFLTQAVLYLSDLGPVGALTAEGTGVGTLEVASAFVFDLGVYLVVVGGLLSILSVVGRE</sequence>
<reference evidence="8 9" key="1">
    <citation type="journal article" date="2019" name="Int. J. Syst. Evol. Microbiol.">
        <title>The Global Catalogue of Microorganisms (GCM) 10K type strain sequencing project: providing services to taxonomists for standard genome sequencing and annotation.</title>
        <authorList>
            <consortium name="The Broad Institute Genomics Platform"/>
            <consortium name="The Broad Institute Genome Sequencing Center for Infectious Disease"/>
            <person name="Wu L."/>
            <person name="Ma J."/>
        </authorList>
    </citation>
    <scope>NUCLEOTIDE SEQUENCE [LARGE SCALE GENOMIC DNA]</scope>
    <source>
        <strain evidence="8 9">DT85</strain>
    </source>
</reference>
<evidence type="ECO:0000259" key="7">
    <source>
        <dbReference type="Pfam" id="PF04039"/>
    </source>
</evidence>
<comment type="caution">
    <text evidence="8">The sequence shown here is derived from an EMBL/GenBank/DDBJ whole genome shotgun (WGS) entry which is preliminary data.</text>
</comment>
<feature type="transmembrane region" description="Helical" evidence="6">
    <location>
        <begin position="14"/>
        <end position="32"/>
    </location>
</feature>
<dbReference type="Pfam" id="PF04039">
    <property type="entry name" value="MnhB"/>
    <property type="match status" value="1"/>
</dbReference>
<evidence type="ECO:0000256" key="1">
    <source>
        <dbReference type="ARBA" id="ARBA00004651"/>
    </source>
</evidence>
<dbReference type="RefSeq" id="WP_276234039.1">
    <property type="nucleotide sequence ID" value="NZ_CP119802.1"/>
</dbReference>
<feature type="transmembrane region" description="Helical" evidence="6">
    <location>
        <begin position="146"/>
        <end position="164"/>
    </location>
</feature>
<dbReference type="GO" id="GO:0005886">
    <property type="term" value="C:plasma membrane"/>
    <property type="evidence" value="ECO:0007669"/>
    <property type="project" value="UniProtKB-SubCell"/>
</dbReference>
<dbReference type="InterPro" id="IPR007182">
    <property type="entry name" value="MnhB"/>
</dbReference>
<dbReference type="PANTHER" id="PTHR33932">
    <property type="entry name" value="NA(+)/H(+) ANTIPORTER SUBUNIT B"/>
    <property type="match status" value="1"/>
</dbReference>
<keyword evidence="2" id="KW-1003">Cell membrane</keyword>
<name>A0ABD5ZRW0_9EURY</name>
<protein>
    <submittedName>
        <fullName evidence="8">MnhB domain-containing protein</fullName>
    </submittedName>
</protein>
<dbReference type="EMBL" id="JBHTAP010000001">
    <property type="protein sequence ID" value="MFC7235899.1"/>
    <property type="molecule type" value="Genomic_DNA"/>
</dbReference>
<dbReference type="Proteomes" id="UP001596398">
    <property type="component" value="Unassembled WGS sequence"/>
</dbReference>
<feature type="transmembrane region" description="Helical" evidence="6">
    <location>
        <begin position="38"/>
        <end position="58"/>
    </location>
</feature>
<dbReference type="GeneID" id="79267600"/>
<keyword evidence="5 6" id="KW-0472">Membrane</keyword>